<dbReference type="PROSITE" id="PS51194">
    <property type="entry name" value="HELICASE_CTER"/>
    <property type="match status" value="1"/>
</dbReference>
<dbReference type="FunFam" id="3.40.50.10810:FF:000014">
    <property type="entry name" value="SWI/SNF-related matrix-associated actin-dependent regulator of chromatin subfamily A containing DEAD/H box 1"/>
    <property type="match status" value="1"/>
</dbReference>
<evidence type="ECO:0000256" key="5">
    <source>
        <dbReference type="ARBA" id="ARBA00022801"/>
    </source>
</evidence>
<evidence type="ECO:0000256" key="3">
    <source>
        <dbReference type="ARBA" id="ARBA00012551"/>
    </source>
</evidence>
<evidence type="ECO:0000256" key="2">
    <source>
        <dbReference type="ARBA" id="ARBA00007025"/>
    </source>
</evidence>
<evidence type="ECO:0000256" key="4">
    <source>
        <dbReference type="ARBA" id="ARBA00022741"/>
    </source>
</evidence>
<keyword evidence="9" id="KW-0238">DNA-binding</keyword>
<comment type="subcellular location">
    <subcellularLocation>
        <location evidence="1">Nucleus</location>
    </subcellularLocation>
</comment>
<feature type="compositionally biased region" description="Polar residues" evidence="11">
    <location>
        <begin position="127"/>
        <end position="149"/>
    </location>
</feature>
<dbReference type="GO" id="GO:0005524">
    <property type="term" value="F:ATP binding"/>
    <property type="evidence" value="ECO:0007669"/>
    <property type="project" value="UniProtKB-KW"/>
</dbReference>
<dbReference type="InterPro" id="IPR027417">
    <property type="entry name" value="P-loop_NTPase"/>
</dbReference>
<evidence type="ECO:0000313" key="15">
    <source>
        <dbReference type="Proteomes" id="UP000813824"/>
    </source>
</evidence>
<evidence type="ECO:0000256" key="6">
    <source>
        <dbReference type="ARBA" id="ARBA00022806"/>
    </source>
</evidence>
<dbReference type="GO" id="GO:0016787">
    <property type="term" value="F:hydrolase activity"/>
    <property type="evidence" value="ECO:0007669"/>
    <property type="project" value="UniProtKB-KW"/>
</dbReference>
<keyword evidence="8" id="KW-0156">Chromatin regulator</keyword>
<keyword evidence="5" id="KW-0378">Hydrolase</keyword>
<dbReference type="EMBL" id="JAEVFJ010000054">
    <property type="protein sequence ID" value="KAH8080258.1"/>
    <property type="molecule type" value="Genomic_DNA"/>
</dbReference>
<dbReference type="SMART" id="SM00487">
    <property type="entry name" value="DEXDc"/>
    <property type="match status" value="1"/>
</dbReference>
<feature type="region of interest" description="Disordered" evidence="11">
    <location>
        <begin position="1"/>
        <end position="265"/>
    </location>
</feature>
<feature type="compositionally biased region" description="Low complexity" evidence="11">
    <location>
        <begin position="1160"/>
        <end position="1175"/>
    </location>
</feature>
<gene>
    <name evidence="14" type="ORF">BXZ70DRAFT_960268</name>
</gene>
<dbReference type="Proteomes" id="UP000813824">
    <property type="component" value="Unassembled WGS sequence"/>
</dbReference>
<keyword evidence="15" id="KW-1185">Reference proteome</keyword>
<dbReference type="Gene3D" id="3.40.50.300">
    <property type="entry name" value="P-loop containing nucleotide triphosphate hydrolases"/>
    <property type="match status" value="2"/>
</dbReference>
<dbReference type="Gene3D" id="3.40.50.10810">
    <property type="entry name" value="Tandem AAA-ATPase domain"/>
    <property type="match status" value="1"/>
</dbReference>
<dbReference type="PANTHER" id="PTHR10799">
    <property type="entry name" value="SNF2/RAD54 HELICASE FAMILY"/>
    <property type="match status" value="1"/>
</dbReference>
<keyword evidence="10" id="KW-0539">Nucleus</keyword>
<keyword evidence="6" id="KW-0347">Helicase</keyword>
<name>A0A8K0XKS0_9AGAR</name>
<feature type="compositionally biased region" description="Acidic residues" evidence="11">
    <location>
        <begin position="1149"/>
        <end position="1159"/>
    </location>
</feature>
<feature type="region of interest" description="Disordered" evidence="11">
    <location>
        <begin position="1147"/>
        <end position="1207"/>
    </location>
</feature>
<dbReference type="Pfam" id="PF00176">
    <property type="entry name" value="SNF2-rel_dom"/>
    <property type="match status" value="1"/>
</dbReference>
<dbReference type="GO" id="GO:0005694">
    <property type="term" value="C:chromosome"/>
    <property type="evidence" value="ECO:0007669"/>
    <property type="project" value="UniProtKB-ARBA"/>
</dbReference>
<dbReference type="InterPro" id="IPR038718">
    <property type="entry name" value="SNF2-like_sf"/>
</dbReference>
<reference evidence="14" key="1">
    <citation type="journal article" date="2021" name="New Phytol.">
        <title>Evolutionary innovations through gain and loss of genes in the ectomycorrhizal Boletales.</title>
        <authorList>
            <person name="Wu G."/>
            <person name="Miyauchi S."/>
            <person name="Morin E."/>
            <person name="Kuo A."/>
            <person name="Drula E."/>
            <person name="Varga T."/>
            <person name="Kohler A."/>
            <person name="Feng B."/>
            <person name="Cao Y."/>
            <person name="Lipzen A."/>
            <person name="Daum C."/>
            <person name="Hundley H."/>
            <person name="Pangilinan J."/>
            <person name="Johnson J."/>
            <person name="Barry K."/>
            <person name="LaButti K."/>
            <person name="Ng V."/>
            <person name="Ahrendt S."/>
            <person name="Min B."/>
            <person name="Choi I.G."/>
            <person name="Park H."/>
            <person name="Plett J.M."/>
            <person name="Magnuson J."/>
            <person name="Spatafora J.W."/>
            <person name="Nagy L.G."/>
            <person name="Henrissat B."/>
            <person name="Grigoriev I.V."/>
            <person name="Yang Z.L."/>
            <person name="Xu J."/>
            <person name="Martin F.M."/>
        </authorList>
    </citation>
    <scope>NUCLEOTIDE SEQUENCE</scope>
    <source>
        <strain evidence="14">KKN 215</strain>
    </source>
</reference>
<feature type="compositionally biased region" description="Polar residues" evidence="11">
    <location>
        <begin position="49"/>
        <end position="63"/>
    </location>
</feature>
<dbReference type="Pfam" id="PF00271">
    <property type="entry name" value="Helicase_C"/>
    <property type="match status" value="1"/>
</dbReference>
<sequence>MSSEHNAARRAALETLRFKKRAKDAASSQSSGASSSASFVSPQPVHNPLPQQSRDATLRTSHYFSHPPTTPASDGRVLVPSSSPLRPEPSYHNGYQHNNVATASSLMPNNSYSQTFPYGYDPLTAPSGYTSGPTSAHASFSRPSVQNGFHTPPIDIPGRGEPPRKRIRGPSESPPDPLDLFRITNSPATPHRMPLPGSPELQRPGQRRKLNTNLVVSSASDDESMSEAVPTLAGPSKPRIVRGDLHKPEPISSEPSQSDVDEEKFRTWKMTQPLRSMGEARAAWKQAGGVSTRADAILSDPTWRPPSTLPPKPAETGRVKEVEEANKAVRAKMREMGKKSSIYQTRPVLDGKPLSKAGLPITTPPVSKSAPIDVAESPGSPEIMMKKGRRLKRKVVDSSEDESEPEIIEVRESRSTPVVAHHSKRTLDYFNTATAEGLQELSGCTVGQANKVIELRPYATFKDLNEKLGQGRKKAGPGGISSRMVEDCETIFASYAAIDNILAKCESIGSKLKKEINTWTTDTPTAKPSNDKSTATSRGTSVASDLVDDGALTLRSQASLAKKPSYYISKQPKSLAETLQLKEYQLVGINWLNLLYRSEYSCILADEMGLGKTVQVISFLAHLQQRGSKGPHLVVVPSSTLENWVREFTRFAPNISIQTYYAGKEERPALRQTLRDTQRASGVEDGWEVLLTTYNLAQGDEYDRKFFKRIDWNVSVFDEGHVLKNFQSQRYRALLSYGSRWRLLLTGTPLQNNLQELVSLLNFILPEVIGPQLDPIRAVFKAKGDSKVTLLAQERVSRAKKMLTPFVLRRRKDQVLKDLPKKRERIEWCEMTTMQKSIYNDALRRSRKTIFDLEGNEAEAPVSNTRGKQTKKKTRATARNKDKLYLENSANVLMDLRKAALHPMLFRRRFTDEILTALAKLLLKEPEYRQRGAVFEYVKEDMEVMTDAELQVFCKTFKSTRKYMQQDDCYEQAGKVQVLLELLESYQKDNRRVLIFSQFTQVLDILQRVLEQRKIKFLLLTGSTAVDVRQALVDQFTDDESIPVFLLSTKAGGMGINLTAASVVIMFDQDFNPHNDKQAQDRAYRIGQKREVEVVKLITKGSIEEDMLQLGMTKLALDEAVAGEENGEQVEKEMKTTLMSAVRKKLEEVKEEDEDDEVVEVPAPGETAGASTAASTKEEVGSPLTDAPSSPEVEIVEDKMETDEDES</sequence>
<evidence type="ECO:0000256" key="8">
    <source>
        <dbReference type="ARBA" id="ARBA00022853"/>
    </source>
</evidence>
<organism evidence="14 15">
    <name type="scientific">Cristinia sonorae</name>
    <dbReference type="NCBI Taxonomy" id="1940300"/>
    <lineage>
        <taxon>Eukaryota</taxon>
        <taxon>Fungi</taxon>
        <taxon>Dikarya</taxon>
        <taxon>Basidiomycota</taxon>
        <taxon>Agaricomycotina</taxon>
        <taxon>Agaricomycetes</taxon>
        <taxon>Agaricomycetidae</taxon>
        <taxon>Agaricales</taxon>
        <taxon>Pleurotineae</taxon>
        <taxon>Stephanosporaceae</taxon>
        <taxon>Cristinia</taxon>
    </lineage>
</organism>
<feature type="compositionally biased region" description="Pro residues" evidence="11">
    <location>
        <begin position="303"/>
        <end position="313"/>
    </location>
</feature>
<dbReference type="GO" id="GO:0005634">
    <property type="term" value="C:nucleus"/>
    <property type="evidence" value="ECO:0007669"/>
    <property type="project" value="UniProtKB-SubCell"/>
</dbReference>
<evidence type="ECO:0000313" key="14">
    <source>
        <dbReference type="EMBL" id="KAH8080258.1"/>
    </source>
</evidence>
<feature type="region of interest" description="Disordered" evidence="11">
    <location>
        <begin position="295"/>
        <end position="322"/>
    </location>
</feature>
<feature type="domain" description="Helicase ATP-binding" evidence="12">
    <location>
        <begin position="593"/>
        <end position="767"/>
    </location>
</feature>
<comment type="caution">
    <text evidence="14">The sequence shown here is derived from an EMBL/GenBank/DDBJ whole genome shotgun (WGS) entry which is preliminary data.</text>
</comment>
<dbReference type="GO" id="GO:0003677">
    <property type="term" value="F:DNA binding"/>
    <property type="evidence" value="ECO:0007669"/>
    <property type="project" value="UniProtKB-KW"/>
</dbReference>
<protein>
    <recommendedName>
        <fullName evidence="3">DNA helicase</fullName>
        <ecNumber evidence="3">3.6.4.12</ecNumber>
    </recommendedName>
</protein>
<dbReference type="GO" id="GO:0003678">
    <property type="term" value="F:DNA helicase activity"/>
    <property type="evidence" value="ECO:0007669"/>
    <property type="project" value="UniProtKB-EC"/>
</dbReference>
<proteinExistence type="inferred from homology"/>
<dbReference type="PROSITE" id="PS51192">
    <property type="entry name" value="HELICASE_ATP_BIND_1"/>
    <property type="match status" value="1"/>
</dbReference>
<evidence type="ECO:0000256" key="1">
    <source>
        <dbReference type="ARBA" id="ARBA00004123"/>
    </source>
</evidence>
<evidence type="ECO:0000256" key="9">
    <source>
        <dbReference type="ARBA" id="ARBA00023125"/>
    </source>
</evidence>
<keyword evidence="7" id="KW-0067">ATP-binding</keyword>
<dbReference type="InterPro" id="IPR000330">
    <property type="entry name" value="SNF2_N"/>
</dbReference>
<evidence type="ECO:0000259" key="13">
    <source>
        <dbReference type="PROSITE" id="PS51194"/>
    </source>
</evidence>
<dbReference type="CDD" id="cd18793">
    <property type="entry name" value="SF2_C_SNF"/>
    <property type="match status" value="1"/>
</dbReference>
<evidence type="ECO:0000256" key="7">
    <source>
        <dbReference type="ARBA" id="ARBA00022840"/>
    </source>
</evidence>
<dbReference type="InterPro" id="IPR014001">
    <property type="entry name" value="Helicase_ATP-bd"/>
</dbReference>
<evidence type="ECO:0000256" key="10">
    <source>
        <dbReference type="ARBA" id="ARBA00023242"/>
    </source>
</evidence>
<dbReference type="OrthoDB" id="5857104at2759"/>
<feature type="domain" description="Helicase C-terminal" evidence="13">
    <location>
        <begin position="978"/>
        <end position="1157"/>
    </location>
</feature>
<feature type="compositionally biased region" description="Low complexity" evidence="11">
    <location>
        <begin position="25"/>
        <end position="38"/>
    </location>
</feature>
<dbReference type="AlphaFoldDB" id="A0A8K0XKS0"/>
<dbReference type="SMART" id="SM00490">
    <property type="entry name" value="HELICc"/>
    <property type="match status" value="1"/>
</dbReference>
<keyword evidence="4" id="KW-0547">Nucleotide-binding</keyword>
<evidence type="ECO:0000259" key="12">
    <source>
        <dbReference type="PROSITE" id="PS51192"/>
    </source>
</evidence>
<dbReference type="SUPFAM" id="SSF52540">
    <property type="entry name" value="P-loop containing nucleoside triphosphate hydrolases"/>
    <property type="match status" value="2"/>
</dbReference>
<dbReference type="GO" id="GO:0140658">
    <property type="term" value="F:ATP-dependent chromatin remodeler activity"/>
    <property type="evidence" value="ECO:0007669"/>
    <property type="project" value="UniProtKB-ARBA"/>
</dbReference>
<accession>A0A8K0XKS0</accession>
<feature type="region of interest" description="Disordered" evidence="11">
    <location>
        <begin position="520"/>
        <end position="541"/>
    </location>
</feature>
<comment type="similarity">
    <text evidence="2">Belongs to the SNF2/RAD54 helicase family.</text>
</comment>
<dbReference type="InterPro" id="IPR001650">
    <property type="entry name" value="Helicase_C-like"/>
</dbReference>
<evidence type="ECO:0000256" key="11">
    <source>
        <dbReference type="SAM" id="MobiDB-lite"/>
    </source>
</evidence>
<feature type="compositionally biased region" description="Polar residues" evidence="11">
    <location>
        <begin position="93"/>
        <end position="116"/>
    </location>
</feature>
<dbReference type="EC" id="3.6.4.12" evidence="3"/>
<feature type="region of interest" description="Disordered" evidence="11">
    <location>
        <begin position="354"/>
        <end position="382"/>
    </location>
</feature>
<dbReference type="InterPro" id="IPR049730">
    <property type="entry name" value="SNF2/RAD54-like_C"/>
</dbReference>